<evidence type="ECO:0000256" key="2">
    <source>
        <dbReference type="ARBA" id="ARBA00022763"/>
    </source>
</evidence>
<evidence type="ECO:0000313" key="7">
    <source>
        <dbReference type="Proteomes" id="UP000006853"/>
    </source>
</evidence>
<protein>
    <submittedName>
        <fullName evidence="6">MHF histone-fold complex component</fullName>
    </submittedName>
</protein>
<accession>F2QX96</accession>
<dbReference type="PANTHER" id="PTHR22980:SF0">
    <property type="entry name" value="CENTROMERE PROTEIN S"/>
    <property type="match status" value="1"/>
</dbReference>
<sequence length="221" mass="25194">MKVLTPEERDIAQHLKASLWTAVCRMVDEQLKELGSVSVTPSFSAALVELVYNQVLSLGQDLESFSRHAKRKVIMPEDLYMVTRRNDMLTALLKEHLLGFEEGSAANGNKEKSAEGNDLLENDTAEKLNEQEVDDEEEEEVEEEEEEIDFDEILNDANADNRVTETIPPNSANKRQRLKKDPKSKVKVKTEIKEENNPDRARLFTNDSFDDIDDEELVNLT</sequence>
<evidence type="ECO:0000256" key="3">
    <source>
        <dbReference type="ARBA" id="ARBA00023125"/>
    </source>
</evidence>
<evidence type="ECO:0000256" key="4">
    <source>
        <dbReference type="ARBA" id="ARBA00023204"/>
    </source>
</evidence>
<dbReference type="InterPro" id="IPR029003">
    <property type="entry name" value="CENP-S/Mhf1"/>
</dbReference>
<dbReference type="Pfam" id="PF15630">
    <property type="entry name" value="CENP-S"/>
    <property type="match status" value="1"/>
</dbReference>
<evidence type="ECO:0000256" key="1">
    <source>
        <dbReference type="ARBA" id="ARBA00006612"/>
    </source>
</evidence>
<keyword evidence="4" id="KW-0234">DNA repair</keyword>
<organism evidence="6 7">
    <name type="scientific">Komagataella phaffii (strain ATCC 76273 / CBS 7435 / CECT 11047 / NRRL Y-11430 / Wegner 21-1)</name>
    <name type="common">Yeast</name>
    <name type="synonym">Pichia pastoris</name>
    <dbReference type="NCBI Taxonomy" id="981350"/>
    <lineage>
        <taxon>Eukaryota</taxon>
        <taxon>Fungi</taxon>
        <taxon>Dikarya</taxon>
        <taxon>Ascomycota</taxon>
        <taxon>Saccharomycotina</taxon>
        <taxon>Pichiomycetes</taxon>
        <taxon>Pichiales</taxon>
        <taxon>Pichiaceae</taxon>
        <taxon>Komagataella</taxon>
    </lineage>
</organism>
<evidence type="ECO:0000256" key="5">
    <source>
        <dbReference type="SAM" id="MobiDB-lite"/>
    </source>
</evidence>
<feature type="region of interest" description="Disordered" evidence="5">
    <location>
        <begin position="104"/>
        <end position="221"/>
    </location>
</feature>
<dbReference type="GO" id="GO:0006281">
    <property type="term" value="P:DNA repair"/>
    <property type="evidence" value="ECO:0007669"/>
    <property type="project" value="UniProtKB-KW"/>
</dbReference>
<dbReference type="Proteomes" id="UP000006853">
    <property type="component" value="Chromosome 3"/>
</dbReference>
<keyword evidence="2" id="KW-0227">DNA damage</keyword>
<dbReference type="GO" id="GO:0046982">
    <property type="term" value="F:protein heterodimerization activity"/>
    <property type="evidence" value="ECO:0007669"/>
    <property type="project" value="InterPro"/>
</dbReference>
<dbReference type="HOGENOM" id="CLU_1251076_0_0_1"/>
<dbReference type="GO" id="GO:0003682">
    <property type="term" value="F:chromatin binding"/>
    <property type="evidence" value="ECO:0007669"/>
    <property type="project" value="TreeGrafter"/>
</dbReference>
<gene>
    <name evidence="6" type="primary">MHF1</name>
    <name evidence="6" type="ordered locus">PP7435_Chr3-1081</name>
</gene>
<feature type="compositionally biased region" description="Acidic residues" evidence="5">
    <location>
        <begin position="208"/>
        <end position="221"/>
    </location>
</feature>
<proteinExistence type="inferred from homology"/>
<dbReference type="EMBL" id="FR839630">
    <property type="protein sequence ID" value="CCA40024.1"/>
    <property type="molecule type" value="Genomic_DNA"/>
</dbReference>
<dbReference type="PANTHER" id="PTHR22980">
    <property type="entry name" value="CORTISTATIN"/>
    <property type="match status" value="1"/>
</dbReference>
<reference evidence="6 7" key="1">
    <citation type="journal article" date="2011" name="J. Biotechnol.">
        <title>High-quality genome sequence of Pichia pastoris CBS7435.</title>
        <authorList>
            <person name="Kuberl A."/>
            <person name="Schneider J."/>
            <person name="Thallinger G.G."/>
            <person name="Anderl I."/>
            <person name="Wibberg D."/>
            <person name="Hajek T."/>
            <person name="Jaenicke S."/>
            <person name="Brinkrolf K."/>
            <person name="Goesmann A."/>
            <person name="Szczepanowski R."/>
            <person name="Puhler A."/>
            <person name="Schwab H."/>
            <person name="Glieder A."/>
            <person name="Pichler H."/>
        </authorList>
    </citation>
    <scope>NUCLEOTIDE SEQUENCE [LARGE SCALE GENOMIC DNA]</scope>
    <source>
        <strain evidence="7">ATCC 76273 / CBS 7435 / CECT 11047 / NRRL Y-11430 / Wegner 21-1</strain>
    </source>
</reference>
<reference evidence="6 7" key="3">
    <citation type="journal article" date="2016" name="FEMS Yeast Res.">
        <title>Curation of the genome annotation of Pichia pastoris (Komagataella phaffii) CBS7435 from gene level to protein function.</title>
        <authorList>
            <person name="Valli M."/>
            <person name="Tatto N.E."/>
            <person name="Peymann A."/>
            <person name="Gruber C."/>
            <person name="Landes N."/>
            <person name="Ekker H."/>
            <person name="Thallinger G.G."/>
            <person name="Mattanovich D."/>
            <person name="Gasser B."/>
            <person name="Graf A.B."/>
        </authorList>
    </citation>
    <scope>GENOME REANNOTATION</scope>
    <source>
        <strain evidence="6 7">ATCC 76273 / CBS 7435 / CECT 11047 / NRRL Y-11430 / Wegner 21-1</strain>
    </source>
</reference>
<name>F2QX96_KOMPC</name>
<keyword evidence="3" id="KW-0238">DNA-binding</keyword>
<dbReference type="GO" id="GO:0071821">
    <property type="term" value="C:FANCM-MHF complex"/>
    <property type="evidence" value="ECO:0007669"/>
    <property type="project" value="InterPro"/>
</dbReference>
<feature type="compositionally biased region" description="Acidic residues" evidence="5">
    <location>
        <begin position="131"/>
        <end position="154"/>
    </location>
</feature>
<keyword evidence="7" id="KW-1185">Reference proteome</keyword>
<dbReference type="InterPro" id="IPR009072">
    <property type="entry name" value="Histone-fold"/>
</dbReference>
<reference key="2">
    <citation type="submission" date="2011-04" db="EMBL/GenBank/DDBJ databases">
        <title>High-quality genome sequence of Pichia pastoris CBS 7435.</title>
        <authorList>
            <person name="Kueberl A."/>
            <person name="Schneider J."/>
            <person name="Thallinger G.G."/>
            <person name="Anderl I."/>
            <person name="Wibberg D."/>
            <person name="Hajek T."/>
            <person name="Jaenicke S."/>
            <person name="Brinkrolf K."/>
            <person name="Goesmann A."/>
            <person name="Szczepanowski R."/>
            <person name="Puehler A."/>
            <person name="Schwab H."/>
            <person name="Glieder A."/>
            <person name="Pichler H."/>
        </authorList>
    </citation>
    <scope>NUCLEOTIDE SEQUENCE</scope>
    <source>
        <strain>CBS 7435</strain>
    </source>
</reference>
<evidence type="ECO:0000313" key="6">
    <source>
        <dbReference type="EMBL" id="CCA40024.1"/>
    </source>
</evidence>
<dbReference type="AlphaFoldDB" id="F2QX96"/>
<dbReference type="SUPFAM" id="SSF47113">
    <property type="entry name" value="Histone-fold"/>
    <property type="match status" value="1"/>
</dbReference>
<comment type="similarity">
    <text evidence="1">Belongs to the TAF9 family. CENP-S/MHF1 subfamily.</text>
</comment>
<dbReference type="GO" id="GO:0003677">
    <property type="term" value="F:DNA binding"/>
    <property type="evidence" value="ECO:0007669"/>
    <property type="project" value="UniProtKB-KW"/>
</dbReference>
<dbReference type="Gene3D" id="1.10.20.10">
    <property type="entry name" value="Histone, subunit A"/>
    <property type="match status" value="1"/>
</dbReference>
<dbReference type="GO" id="GO:0000712">
    <property type="term" value="P:resolution of meiotic recombination intermediates"/>
    <property type="evidence" value="ECO:0007669"/>
    <property type="project" value="TreeGrafter"/>
</dbReference>
<dbReference type="GO" id="GO:0031297">
    <property type="term" value="P:replication fork processing"/>
    <property type="evidence" value="ECO:0007669"/>
    <property type="project" value="TreeGrafter"/>
</dbReference>
<dbReference type="CDD" id="cd22919">
    <property type="entry name" value="HFD_CENP-S"/>
    <property type="match status" value="1"/>
</dbReference>
<feature type="compositionally biased region" description="Basic and acidic residues" evidence="5">
    <location>
        <begin position="179"/>
        <end position="202"/>
    </location>
</feature>